<name>A0AAD7SNK9_9TELE</name>
<dbReference type="AlphaFoldDB" id="A0AAD7SNK9"/>
<dbReference type="EMBL" id="JAINUG010000046">
    <property type="protein sequence ID" value="KAJ8405728.1"/>
    <property type="molecule type" value="Genomic_DNA"/>
</dbReference>
<comment type="caution">
    <text evidence="1">The sequence shown here is derived from an EMBL/GenBank/DDBJ whole genome shotgun (WGS) entry which is preliminary data.</text>
</comment>
<dbReference type="Proteomes" id="UP001221898">
    <property type="component" value="Unassembled WGS sequence"/>
</dbReference>
<evidence type="ECO:0000313" key="2">
    <source>
        <dbReference type="Proteomes" id="UP001221898"/>
    </source>
</evidence>
<sequence length="66" mass="7250">MPHLLTIDRPPYPRERQARAVSSLARSIGTSVCHSGHPCVPHKDLFISALIILPSSGRLLRKLQGP</sequence>
<organism evidence="1 2">
    <name type="scientific">Aldrovandia affinis</name>
    <dbReference type="NCBI Taxonomy" id="143900"/>
    <lineage>
        <taxon>Eukaryota</taxon>
        <taxon>Metazoa</taxon>
        <taxon>Chordata</taxon>
        <taxon>Craniata</taxon>
        <taxon>Vertebrata</taxon>
        <taxon>Euteleostomi</taxon>
        <taxon>Actinopterygii</taxon>
        <taxon>Neopterygii</taxon>
        <taxon>Teleostei</taxon>
        <taxon>Notacanthiformes</taxon>
        <taxon>Halosauridae</taxon>
        <taxon>Aldrovandia</taxon>
    </lineage>
</organism>
<gene>
    <name evidence="1" type="ORF">AAFF_G00311650</name>
</gene>
<reference evidence="1" key="1">
    <citation type="journal article" date="2023" name="Science">
        <title>Genome structures resolve the early diversification of teleost fishes.</title>
        <authorList>
            <person name="Parey E."/>
            <person name="Louis A."/>
            <person name="Montfort J."/>
            <person name="Bouchez O."/>
            <person name="Roques C."/>
            <person name="Iampietro C."/>
            <person name="Lluch J."/>
            <person name="Castinel A."/>
            <person name="Donnadieu C."/>
            <person name="Desvignes T."/>
            <person name="Floi Bucao C."/>
            <person name="Jouanno E."/>
            <person name="Wen M."/>
            <person name="Mejri S."/>
            <person name="Dirks R."/>
            <person name="Jansen H."/>
            <person name="Henkel C."/>
            <person name="Chen W.J."/>
            <person name="Zahm M."/>
            <person name="Cabau C."/>
            <person name="Klopp C."/>
            <person name="Thompson A.W."/>
            <person name="Robinson-Rechavi M."/>
            <person name="Braasch I."/>
            <person name="Lecointre G."/>
            <person name="Bobe J."/>
            <person name="Postlethwait J.H."/>
            <person name="Berthelot C."/>
            <person name="Roest Crollius H."/>
            <person name="Guiguen Y."/>
        </authorList>
    </citation>
    <scope>NUCLEOTIDE SEQUENCE</scope>
    <source>
        <strain evidence="1">NC1722</strain>
    </source>
</reference>
<keyword evidence="2" id="KW-1185">Reference proteome</keyword>
<protein>
    <submittedName>
        <fullName evidence="1">Uncharacterized protein</fullName>
    </submittedName>
</protein>
<proteinExistence type="predicted"/>
<evidence type="ECO:0000313" key="1">
    <source>
        <dbReference type="EMBL" id="KAJ8405728.1"/>
    </source>
</evidence>
<accession>A0AAD7SNK9</accession>